<organism evidence="4 5">
    <name type="scientific">Candidatus Sulfobium mesophilum</name>
    <dbReference type="NCBI Taxonomy" id="2016548"/>
    <lineage>
        <taxon>Bacteria</taxon>
        <taxon>Pseudomonadati</taxon>
        <taxon>Nitrospirota</taxon>
        <taxon>Nitrospiria</taxon>
        <taxon>Nitrospirales</taxon>
        <taxon>Nitrospiraceae</taxon>
        <taxon>Candidatus Sulfobium</taxon>
    </lineage>
</organism>
<evidence type="ECO:0000256" key="2">
    <source>
        <dbReference type="ARBA" id="ARBA00022643"/>
    </source>
</evidence>
<keyword evidence="1" id="KW-0285">Flavoprotein</keyword>
<dbReference type="InterPro" id="IPR029039">
    <property type="entry name" value="Flavoprotein-like_sf"/>
</dbReference>
<dbReference type="EMBL" id="OUUY01000108">
    <property type="protein sequence ID" value="SPQ01575.1"/>
    <property type="molecule type" value="Genomic_DNA"/>
</dbReference>
<evidence type="ECO:0000313" key="4">
    <source>
        <dbReference type="EMBL" id="SPQ01575.1"/>
    </source>
</evidence>
<dbReference type="AlphaFoldDB" id="A0A2U3QJN2"/>
<sequence length="225" mass="24689">MKIISILGSPHGLKGNTAGLLRHVLAGAESEGAQTDVIILKGDTVLPCRGCDICHKKGRCVQNDDFESLKEQIAGADGLVLASPNYIFNVSAQLKAFMDRCCGVVHCMQFWGNYGASVVTSGGGGDEPIVDYMNHFLITTGIIPVGGVSAAMSEMPEGGFTNQVQEKARTLGRRLVEAISGSEVPSDINQLRNNFRERMKLLTSYRKEEWPYEYQYWKEHMGWNG</sequence>
<protein>
    <recommendedName>
        <fullName evidence="3">NADPH-dependent FMN reductase-like domain-containing protein</fullName>
    </recommendedName>
</protein>
<evidence type="ECO:0000259" key="3">
    <source>
        <dbReference type="Pfam" id="PF03358"/>
    </source>
</evidence>
<dbReference type="GO" id="GO:0016491">
    <property type="term" value="F:oxidoreductase activity"/>
    <property type="evidence" value="ECO:0007669"/>
    <property type="project" value="InterPro"/>
</dbReference>
<feature type="domain" description="NADPH-dependent FMN reductase-like" evidence="3">
    <location>
        <begin position="1"/>
        <end position="153"/>
    </location>
</feature>
<gene>
    <name evidence="4" type="ORF">NBG4_60051</name>
</gene>
<name>A0A2U3QJN2_9BACT</name>
<dbReference type="PANTHER" id="PTHR43278">
    <property type="entry name" value="NAD(P)H-DEPENDENT FMN-CONTAINING OXIDOREDUCTASE YWQN-RELATED"/>
    <property type="match status" value="1"/>
</dbReference>
<evidence type="ECO:0000313" key="5">
    <source>
        <dbReference type="Proteomes" id="UP000245125"/>
    </source>
</evidence>
<proteinExistence type="predicted"/>
<evidence type="ECO:0000256" key="1">
    <source>
        <dbReference type="ARBA" id="ARBA00022630"/>
    </source>
</evidence>
<keyword evidence="5" id="KW-1185">Reference proteome</keyword>
<dbReference type="Pfam" id="PF03358">
    <property type="entry name" value="FMN_red"/>
    <property type="match status" value="1"/>
</dbReference>
<accession>A0A2U3QJN2</accession>
<dbReference type="SUPFAM" id="SSF52218">
    <property type="entry name" value="Flavoproteins"/>
    <property type="match status" value="1"/>
</dbReference>
<dbReference type="Proteomes" id="UP000245125">
    <property type="component" value="Unassembled WGS sequence"/>
</dbReference>
<dbReference type="PANTHER" id="PTHR43278:SF1">
    <property type="entry name" value="IRON-SULFUR FLAVOPROTEIN MJ1083"/>
    <property type="match status" value="1"/>
</dbReference>
<keyword evidence="2" id="KW-0288">FMN</keyword>
<reference evidence="5" key="1">
    <citation type="submission" date="2018-03" db="EMBL/GenBank/DDBJ databases">
        <authorList>
            <person name="Zecchin S."/>
        </authorList>
    </citation>
    <scope>NUCLEOTIDE SEQUENCE [LARGE SCALE GENOMIC DNA]</scope>
</reference>
<dbReference type="InterPro" id="IPR005025">
    <property type="entry name" value="FMN_Rdtase-like_dom"/>
</dbReference>
<dbReference type="Gene3D" id="3.40.50.360">
    <property type="match status" value="1"/>
</dbReference>
<dbReference type="InterPro" id="IPR051796">
    <property type="entry name" value="ISF_SsuE-like"/>
</dbReference>
<dbReference type="OrthoDB" id="9790975at2"/>